<dbReference type="CDD" id="cd02522">
    <property type="entry name" value="GT_2_like_a"/>
    <property type="match status" value="1"/>
</dbReference>
<proteinExistence type="predicted"/>
<evidence type="ECO:0000256" key="1">
    <source>
        <dbReference type="ARBA" id="ARBA00004236"/>
    </source>
</evidence>
<dbReference type="PANTHER" id="PTHR43646:SF2">
    <property type="entry name" value="GLYCOSYLTRANSFERASE 2-LIKE DOMAIN-CONTAINING PROTEIN"/>
    <property type="match status" value="1"/>
</dbReference>
<evidence type="ECO:0000256" key="4">
    <source>
        <dbReference type="ARBA" id="ARBA00022679"/>
    </source>
</evidence>
<dbReference type="NCBIfam" id="TIGR04283">
    <property type="entry name" value="glyco_like_mftF"/>
    <property type="match status" value="1"/>
</dbReference>
<protein>
    <submittedName>
        <fullName evidence="7">Transferase 2, rSAM/selenodomain-associated</fullName>
    </submittedName>
</protein>
<dbReference type="PANTHER" id="PTHR43646">
    <property type="entry name" value="GLYCOSYLTRANSFERASE"/>
    <property type="match status" value="1"/>
</dbReference>
<dbReference type="AlphaFoldDB" id="A0A451BRX1"/>
<feature type="domain" description="Glycosyltransferase 2-like" evidence="6">
    <location>
        <begin position="11"/>
        <end position="111"/>
    </location>
</feature>
<evidence type="ECO:0000256" key="5">
    <source>
        <dbReference type="ARBA" id="ARBA00023136"/>
    </source>
</evidence>
<keyword evidence="4 7" id="KW-0808">Transferase</keyword>
<evidence type="ECO:0000256" key="2">
    <source>
        <dbReference type="ARBA" id="ARBA00022475"/>
    </source>
</evidence>
<dbReference type="InterPro" id="IPR029044">
    <property type="entry name" value="Nucleotide-diphossugar_trans"/>
</dbReference>
<dbReference type="InterPro" id="IPR026461">
    <property type="entry name" value="Trfase_2_rSAM/seldom_assoc"/>
</dbReference>
<evidence type="ECO:0000256" key="3">
    <source>
        <dbReference type="ARBA" id="ARBA00022676"/>
    </source>
</evidence>
<dbReference type="SUPFAM" id="SSF53448">
    <property type="entry name" value="Nucleotide-diphospho-sugar transferases"/>
    <property type="match status" value="1"/>
</dbReference>
<accession>A0A451BRX1</accession>
<dbReference type="InterPro" id="IPR001173">
    <property type="entry name" value="Glyco_trans_2-like"/>
</dbReference>
<dbReference type="Pfam" id="PF00535">
    <property type="entry name" value="Glycos_transf_2"/>
    <property type="match status" value="1"/>
</dbReference>
<comment type="subcellular location">
    <subcellularLocation>
        <location evidence="1">Cell membrane</location>
    </subcellularLocation>
</comment>
<dbReference type="GO" id="GO:0016757">
    <property type="term" value="F:glycosyltransferase activity"/>
    <property type="evidence" value="ECO:0007669"/>
    <property type="project" value="UniProtKB-KW"/>
</dbReference>
<keyword evidence="5" id="KW-0472">Membrane</keyword>
<reference evidence="7" key="1">
    <citation type="submission" date="2019-02" db="EMBL/GenBank/DDBJ databases">
        <authorList>
            <person name="Gruber-Vodicka R. H."/>
            <person name="Seah K. B. B."/>
        </authorList>
    </citation>
    <scope>NUCLEOTIDE SEQUENCE</scope>
    <source>
        <strain evidence="7">BECK_S127</strain>
    </source>
</reference>
<sequence length="255" mass="28217">MKKPSIMPRISIIIPARDEAANIVSTLLPLQAMRRRGGEIILVDGESRDDTPGRAAPLVDRVLATKPGRARQMNAGAQSARGKVLWFLHADTATPENADLVLLRALAEGRAWGRFNLRLSGQKRHPLLSLVARMVNLRSCLTGIATGDQGIFMEKSAFDRVGGFPEIPLMEDIVISRRLKSAKGRPACLTTSITTSSRRWEENGVLRTIFLMWGLRLAFFLGADPARLARRYERASASRQRRSVSRGLFAPSHKP</sequence>
<evidence type="ECO:0000259" key="6">
    <source>
        <dbReference type="Pfam" id="PF00535"/>
    </source>
</evidence>
<dbReference type="EMBL" id="CAADHB010000209">
    <property type="protein sequence ID" value="VFK81053.1"/>
    <property type="molecule type" value="Genomic_DNA"/>
</dbReference>
<name>A0A451BRX1_9GAMM</name>
<dbReference type="Gene3D" id="3.90.550.10">
    <property type="entry name" value="Spore Coat Polysaccharide Biosynthesis Protein SpsA, Chain A"/>
    <property type="match status" value="1"/>
</dbReference>
<keyword evidence="2" id="KW-1003">Cell membrane</keyword>
<evidence type="ECO:0000313" key="7">
    <source>
        <dbReference type="EMBL" id="VFK81053.1"/>
    </source>
</evidence>
<keyword evidence="3" id="KW-0328">Glycosyltransferase</keyword>
<gene>
    <name evidence="7" type="ORF">BECKSD772D_GA0070982_12091</name>
</gene>
<organism evidence="7">
    <name type="scientific">Candidatus Kentrum sp. SD</name>
    <dbReference type="NCBI Taxonomy" id="2126332"/>
    <lineage>
        <taxon>Bacteria</taxon>
        <taxon>Pseudomonadati</taxon>
        <taxon>Pseudomonadota</taxon>
        <taxon>Gammaproteobacteria</taxon>
        <taxon>Candidatus Kentrum</taxon>
    </lineage>
</organism>
<dbReference type="GO" id="GO:0005886">
    <property type="term" value="C:plasma membrane"/>
    <property type="evidence" value="ECO:0007669"/>
    <property type="project" value="UniProtKB-SubCell"/>
</dbReference>